<evidence type="ECO:0000256" key="2">
    <source>
        <dbReference type="ARBA" id="ARBA00023125"/>
    </source>
</evidence>
<organism evidence="6 7">
    <name type="scientific">Enterococcus canis</name>
    <dbReference type="NCBI Taxonomy" id="214095"/>
    <lineage>
        <taxon>Bacteria</taxon>
        <taxon>Bacillati</taxon>
        <taxon>Bacillota</taxon>
        <taxon>Bacilli</taxon>
        <taxon>Lactobacillales</taxon>
        <taxon>Enterococcaceae</taxon>
        <taxon>Enterococcus</taxon>
    </lineage>
</organism>
<dbReference type="EMBL" id="JXKH01000008">
    <property type="protein sequence ID" value="OJG17597.1"/>
    <property type="molecule type" value="Genomic_DNA"/>
</dbReference>
<dbReference type="PROSITE" id="PS51464">
    <property type="entry name" value="SIS"/>
    <property type="match status" value="1"/>
</dbReference>
<dbReference type="PROSITE" id="PS51071">
    <property type="entry name" value="HTH_RPIR"/>
    <property type="match status" value="1"/>
</dbReference>
<comment type="caution">
    <text evidence="6">The sequence shown here is derived from an EMBL/GenBank/DDBJ whole genome shotgun (WGS) entry which is preliminary data.</text>
</comment>
<proteinExistence type="predicted"/>
<dbReference type="SUPFAM" id="SSF53697">
    <property type="entry name" value="SIS domain"/>
    <property type="match status" value="1"/>
</dbReference>
<evidence type="ECO:0000259" key="4">
    <source>
        <dbReference type="PROSITE" id="PS51071"/>
    </source>
</evidence>
<dbReference type="RefSeq" id="WP_067390870.1">
    <property type="nucleotide sequence ID" value="NZ_JXKH01000008.1"/>
</dbReference>
<sequence length="283" mass="31114">MSVLSRIQSIQTELSSAEKKIFDFIKENPEQIATMTAEQIANASSVSAPTVVRFAKKIGFNSLTEFKIRLSTDLQQNFNPDGYADVALNESIASLKNKLSQNAQLTIHETAKLLDERLLLKAAEHLERASRIIVAGSGASHLVAEDISQKWGRIGTNITVENDYNSLVPQLTNASKKTVLWLVSNSGTTPEIIGYAKTAKQLGIPLITLTRFGPNPLSKLATVPLQVSNPKESSNRSAATDSIIAQFLAVDILFYLFISRNPSNADHIRRSSEAIDLFRKDYL</sequence>
<dbReference type="PANTHER" id="PTHR30514">
    <property type="entry name" value="GLUCOKINASE"/>
    <property type="match status" value="1"/>
</dbReference>
<keyword evidence="1" id="KW-0805">Transcription regulation</keyword>
<dbReference type="InterPro" id="IPR001347">
    <property type="entry name" value="SIS_dom"/>
</dbReference>
<dbReference type="GO" id="GO:0003700">
    <property type="term" value="F:DNA-binding transcription factor activity"/>
    <property type="evidence" value="ECO:0007669"/>
    <property type="project" value="InterPro"/>
</dbReference>
<dbReference type="InterPro" id="IPR009057">
    <property type="entry name" value="Homeodomain-like_sf"/>
</dbReference>
<dbReference type="STRING" id="214095.RU97_GL002605"/>
<dbReference type="GO" id="GO:0097367">
    <property type="term" value="F:carbohydrate derivative binding"/>
    <property type="evidence" value="ECO:0007669"/>
    <property type="project" value="InterPro"/>
</dbReference>
<dbReference type="InterPro" id="IPR035472">
    <property type="entry name" value="RpiR-like_SIS"/>
</dbReference>
<dbReference type="InterPro" id="IPR046348">
    <property type="entry name" value="SIS_dom_sf"/>
</dbReference>
<evidence type="ECO:0000313" key="6">
    <source>
        <dbReference type="EMBL" id="OJG17597.1"/>
    </source>
</evidence>
<dbReference type="Gene3D" id="1.10.10.10">
    <property type="entry name" value="Winged helix-like DNA-binding domain superfamily/Winged helix DNA-binding domain"/>
    <property type="match status" value="1"/>
</dbReference>
<keyword evidence="7" id="KW-1185">Reference proteome</keyword>
<accession>A0A1L8RCZ4</accession>
<dbReference type="Pfam" id="PF01418">
    <property type="entry name" value="HTH_6"/>
    <property type="match status" value="1"/>
</dbReference>
<dbReference type="Proteomes" id="UP000181884">
    <property type="component" value="Unassembled WGS sequence"/>
</dbReference>
<dbReference type="AlphaFoldDB" id="A0A1L8RCZ4"/>
<dbReference type="Gene3D" id="3.40.50.10490">
    <property type="entry name" value="Glucose-6-phosphate isomerase like protein, domain 1"/>
    <property type="match status" value="1"/>
</dbReference>
<keyword evidence="2" id="KW-0238">DNA-binding</keyword>
<evidence type="ECO:0000259" key="5">
    <source>
        <dbReference type="PROSITE" id="PS51464"/>
    </source>
</evidence>
<dbReference type="Pfam" id="PF01380">
    <property type="entry name" value="SIS"/>
    <property type="match status" value="1"/>
</dbReference>
<dbReference type="CDD" id="cd05013">
    <property type="entry name" value="SIS_RpiR"/>
    <property type="match status" value="1"/>
</dbReference>
<name>A0A1L8RCZ4_9ENTE</name>
<feature type="domain" description="SIS" evidence="5">
    <location>
        <begin position="122"/>
        <end position="263"/>
    </location>
</feature>
<feature type="domain" description="HTH rpiR-type" evidence="4">
    <location>
        <begin position="1"/>
        <end position="77"/>
    </location>
</feature>
<dbReference type="InterPro" id="IPR047640">
    <property type="entry name" value="RpiR-like"/>
</dbReference>
<protein>
    <submittedName>
        <fullName evidence="6">Sialic acid utilization regulator, RpiR family protein</fullName>
    </submittedName>
</protein>
<dbReference type="GO" id="GO:0003677">
    <property type="term" value="F:DNA binding"/>
    <property type="evidence" value="ECO:0007669"/>
    <property type="project" value="UniProtKB-KW"/>
</dbReference>
<dbReference type="SUPFAM" id="SSF46689">
    <property type="entry name" value="Homeodomain-like"/>
    <property type="match status" value="1"/>
</dbReference>
<evidence type="ECO:0000313" key="7">
    <source>
        <dbReference type="Proteomes" id="UP000181884"/>
    </source>
</evidence>
<keyword evidence="3" id="KW-0804">Transcription</keyword>
<dbReference type="GO" id="GO:1901135">
    <property type="term" value="P:carbohydrate derivative metabolic process"/>
    <property type="evidence" value="ECO:0007669"/>
    <property type="project" value="InterPro"/>
</dbReference>
<dbReference type="PANTHER" id="PTHR30514:SF10">
    <property type="entry name" value="MURR_RPIR FAMILY TRANSCRIPTIONAL REGULATOR"/>
    <property type="match status" value="1"/>
</dbReference>
<dbReference type="InterPro" id="IPR000281">
    <property type="entry name" value="HTH_RpiR"/>
</dbReference>
<evidence type="ECO:0000256" key="1">
    <source>
        <dbReference type="ARBA" id="ARBA00023015"/>
    </source>
</evidence>
<dbReference type="InterPro" id="IPR036388">
    <property type="entry name" value="WH-like_DNA-bd_sf"/>
</dbReference>
<gene>
    <name evidence="6" type="ORF">RU97_GL002605</name>
</gene>
<evidence type="ECO:0000256" key="3">
    <source>
        <dbReference type="ARBA" id="ARBA00023163"/>
    </source>
</evidence>
<reference evidence="6 7" key="1">
    <citation type="submission" date="2014-12" db="EMBL/GenBank/DDBJ databases">
        <title>Draft genome sequences of 29 type strains of Enterococci.</title>
        <authorList>
            <person name="Zhong Z."/>
            <person name="Sun Z."/>
            <person name="Liu W."/>
            <person name="Zhang W."/>
            <person name="Zhang H."/>
        </authorList>
    </citation>
    <scope>NUCLEOTIDE SEQUENCE [LARGE SCALE GENOMIC DNA]</scope>
    <source>
        <strain evidence="6 7">DSM 17029</strain>
    </source>
</reference>